<sequence length="142" mass="16395">MSAFINEVTIMGNLGRKPELRYFANGTANLRVSLATTEKWTDKETGELHSETEWHSVLLRGGQAERVAEYMDVGDKLWIRGKIKARHYIDDNGIERVITEIHAKEMKIINTRNRKKTNDDPVHPEDIENTEEPEDDPLESFM</sequence>
<dbReference type="Pfam" id="PF00436">
    <property type="entry name" value="SSB"/>
    <property type="match status" value="1"/>
</dbReference>
<dbReference type="EMBL" id="JAENGP010000015">
    <property type="protein sequence ID" value="MBK1782102.1"/>
    <property type="molecule type" value="Genomic_DNA"/>
</dbReference>
<dbReference type="PANTHER" id="PTHR10302">
    <property type="entry name" value="SINGLE-STRANDED DNA-BINDING PROTEIN"/>
    <property type="match status" value="1"/>
</dbReference>
<dbReference type="CDD" id="cd04496">
    <property type="entry name" value="SSB_OBF"/>
    <property type="match status" value="1"/>
</dbReference>
<dbReference type="PROSITE" id="PS50935">
    <property type="entry name" value="SSB"/>
    <property type="match status" value="1"/>
</dbReference>
<keyword evidence="6" id="KW-1185">Reference proteome</keyword>
<comment type="subunit">
    <text evidence="2">Homotetramer.</text>
</comment>
<dbReference type="HAMAP" id="MF_00984">
    <property type="entry name" value="SSB"/>
    <property type="match status" value="1"/>
</dbReference>
<dbReference type="GO" id="GO:0003677">
    <property type="term" value="F:DNA binding"/>
    <property type="evidence" value="ECO:0007669"/>
    <property type="project" value="UniProtKB-KW"/>
</dbReference>
<dbReference type="SUPFAM" id="SSF50249">
    <property type="entry name" value="Nucleic acid-binding proteins"/>
    <property type="match status" value="1"/>
</dbReference>
<evidence type="ECO:0000313" key="6">
    <source>
        <dbReference type="Proteomes" id="UP000635316"/>
    </source>
</evidence>
<protein>
    <recommendedName>
        <fullName evidence="2 3">Single-stranded DNA-binding protein</fullName>
        <shortName evidence="2">SSB</shortName>
    </recommendedName>
</protein>
<feature type="region of interest" description="Disordered" evidence="4">
    <location>
        <begin position="112"/>
        <end position="142"/>
    </location>
</feature>
<organism evidence="5 6">
    <name type="scientific">Advenella mandrilli</name>
    <dbReference type="NCBI Taxonomy" id="2800330"/>
    <lineage>
        <taxon>Bacteria</taxon>
        <taxon>Pseudomonadati</taxon>
        <taxon>Pseudomonadota</taxon>
        <taxon>Betaproteobacteria</taxon>
        <taxon>Burkholderiales</taxon>
        <taxon>Alcaligenaceae</taxon>
    </lineage>
</organism>
<feature type="compositionally biased region" description="Acidic residues" evidence="4">
    <location>
        <begin position="127"/>
        <end position="142"/>
    </location>
</feature>
<proteinExistence type="inferred from homology"/>
<dbReference type="InterPro" id="IPR011344">
    <property type="entry name" value="ssDNA-bd"/>
</dbReference>
<feature type="compositionally biased region" description="Basic and acidic residues" evidence="4">
    <location>
        <begin position="116"/>
        <end position="126"/>
    </location>
</feature>
<comment type="caution">
    <text evidence="5">The sequence shown here is derived from an EMBL/GenBank/DDBJ whole genome shotgun (WGS) entry which is preliminary data.</text>
</comment>
<keyword evidence="1 2" id="KW-0238">DNA-binding</keyword>
<reference evidence="5 6" key="1">
    <citation type="submission" date="2020-12" db="EMBL/GenBank/DDBJ databases">
        <authorList>
            <person name="Lu T."/>
            <person name="Wang Q."/>
            <person name="Han X."/>
        </authorList>
    </citation>
    <scope>NUCLEOTIDE SEQUENCE [LARGE SCALE GENOMIC DNA]</scope>
    <source>
        <strain evidence="5 6">WQ 585</strain>
    </source>
</reference>
<evidence type="ECO:0000256" key="2">
    <source>
        <dbReference type="HAMAP-Rule" id="MF_00984"/>
    </source>
</evidence>
<dbReference type="InterPro" id="IPR012340">
    <property type="entry name" value="NA-bd_OB-fold"/>
</dbReference>
<dbReference type="PIRSF" id="PIRSF002070">
    <property type="entry name" value="SSB"/>
    <property type="match status" value="1"/>
</dbReference>
<gene>
    <name evidence="5" type="primary">ssb</name>
    <name evidence="5" type="ORF">JHL22_12850</name>
</gene>
<dbReference type="RefSeq" id="WP_200238203.1">
    <property type="nucleotide sequence ID" value="NZ_JAENGP010000015.1"/>
</dbReference>
<dbReference type="NCBIfam" id="TIGR00621">
    <property type="entry name" value="ssb"/>
    <property type="match status" value="1"/>
</dbReference>
<comment type="caution">
    <text evidence="2">Lacks conserved residue(s) required for the propagation of feature annotation.</text>
</comment>
<evidence type="ECO:0000256" key="1">
    <source>
        <dbReference type="ARBA" id="ARBA00023125"/>
    </source>
</evidence>
<dbReference type="Gene3D" id="2.40.50.140">
    <property type="entry name" value="Nucleic acid-binding proteins"/>
    <property type="match status" value="1"/>
</dbReference>
<evidence type="ECO:0000256" key="4">
    <source>
        <dbReference type="SAM" id="MobiDB-lite"/>
    </source>
</evidence>
<dbReference type="InterPro" id="IPR000424">
    <property type="entry name" value="Primosome_PriB/ssb"/>
</dbReference>
<name>A0ABS1EGG2_9BURK</name>
<dbReference type="Proteomes" id="UP000635316">
    <property type="component" value="Unassembled WGS sequence"/>
</dbReference>
<accession>A0ABS1EGG2</accession>
<evidence type="ECO:0000313" key="5">
    <source>
        <dbReference type="EMBL" id="MBK1782102.1"/>
    </source>
</evidence>
<evidence type="ECO:0000256" key="3">
    <source>
        <dbReference type="PIRNR" id="PIRNR002070"/>
    </source>
</evidence>
<dbReference type="PANTHER" id="PTHR10302:SF27">
    <property type="entry name" value="SINGLE-STRANDED DNA-BINDING PROTEIN"/>
    <property type="match status" value="1"/>
</dbReference>